<keyword evidence="2" id="KW-1185">Reference proteome</keyword>
<evidence type="ECO:0000313" key="2">
    <source>
        <dbReference type="Proteomes" id="UP001056778"/>
    </source>
</evidence>
<gene>
    <name evidence="1" type="ORF">MML48_9g00011400</name>
</gene>
<accession>A0ACB9SJV3</accession>
<protein>
    <submittedName>
        <fullName evidence="1">Acetyl-coa c-acyltransferase</fullName>
    </submittedName>
</protein>
<dbReference type="Proteomes" id="UP001056778">
    <property type="component" value="Chromosome 9"/>
</dbReference>
<comment type="caution">
    <text evidence="1">The sequence shown here is derived from an EMBL/GenBank/DDBJ whole genome shotgun (WGS) entry which is preliminary data.</text>
</comment>
<evidence type="ECO:0000313" key="1">
    <source>
        <dbReference type="EMBL" id="KAI4454965.1"/>
    </source>
</evidence>
<proteinExistence type="predicted"/>
<organism evidence="1 2">
    <name type="scientific">Holotrichia oblita</name>
    <name type="common">Chafer beetle</name>
    <dbReference type="NCBI Taxonomy" id="644536"/>
    <lineage>
        <taxon>Eukaryota</taxon>
        <taxon>Metazoa</taxon>
        <taxon>Ecdysozoa</taxon>
        <taxon>Arthropoda</taxon>
        <taxon>Hexapoda</taxon>
        <taxon>Insecta</taxon>
        <taxon>Pterygota</taxon>
        <taxon>Neoptera</taxon>
        <taxon>Endopterygota</taxon>
        <taxon>Coleoptera</taxon>
        <taxon>Polyphaga</taxon>
        <taxon>Scarabaeiformia</taxon>
        <taxon>Scarabaeidae</taxon>
        <taxon>Melolonthinae</taxon>
        <taxon>Holotrichia</taxon>
    </lineage>
</organism>
<reference evidence="1" key="1">
    <citation type="submission" date="2022-04" db="EMBL/GenBank/DDBJ databases">
        <title>Chromosome-scale genome assembly of Holotrichia oblita Faldermann.</title>
        <authorList>
            <person name="Rongchong L."/>
        </authorList>
    </citation>
    <scope>NUCLEOTIDE SEQUENCE</scope>
    <source>
        <strain evidence="1">81SQS9</strain>
    </source>
</reference>
<sequence>MSNNSVYIVSACRTPIGAFNGQFSKIPAVTLASTAIRETIRRCNIDSASVSEVIMGHVITTGLGQNTARQAALLAGLPNDIPACTVNMVCGSGLKAVYDGFNSIKTGENSIVVCGGMENMSMAKHFANLRSGCKLGAIQMEDTILTDGLVDSNIKMHMGKTAEHLVREYKVSRVEQDEFAFQSQRKAQDAITNGYFKEELIGVEDSKGNLIEKDEHIRFGTTLEGLAKLKPAFETDGSVTAGNASGINDGAAALLICNFDVLKEKQFNPLARIVGFAQCGLEPIEMGLGPIKAIRKLMEKTKWSLEEVDLFEINEAFAVQSLLVVKALNIDSDKVNVSGGAIALGHPIGCSGARVLVTLLYNLRRLGKRKGVAALCIGGGMGIAVAVEIDA</sequence>
<dbReference type="EMBL" id="CM043023">
    <property type="protein sequence ID" value="KAI4454965.1"/>
    <property type="molecule type" value="Genomic_DNA"/>
</dbReference>
<name>A0ACB9SJV3_HOLOL</name>